<dbReference type="AlphaFoldDB" id="E8N3J8"/>
<gene>
    <name evidence="1" type="ordered locus">ANT_09780</name>
</gene>
<evidence type="ECO:0000313" key="2">
    <source>
        <dbReference type="Proteomes" id="UP000008922"/>
    </source>
</evidence>
<dbReference type="STRING" id="926569.ANT_09780"/>
<keyword evidence="2" id="KW-1185">Reference proteome</keyword>
<proteinExistence type="predicted"/>
<evidence type="ECO:0000313" key="1">
    <source>
        <dbReference type="EMBL" id="BAJ63012.1"/>
    </source>
</evidence>
<dbReference type="KEGG" id="atm:ANT_09780"/>
<dbReference type="InterPro" id="IPR002837">
    <property type="entry name" value="DUF123"/>
</dbReference>
<dbReference type="PANTHER" id="PTHR37460:SF1">
    <property type="entry name" value="ENDONUCLEASE III"/>
    <property type="match status" value="1"/>
</dbReference>
<dbReference type="CDD" id="cd10441">
    <property type="entry name" value="GIY-YIG_COG1833"/>
    <property type="match status" value="1"/>
</dbReference>
<dbReference type="eggNOG" id="COG1833">
    <property type="taxonomic scope" value="Bacteria"/>
</dbReference>
<dbReference type="RefSeq" id="WP_013559403.1">
    <property type="nucleotide sequence ID" value="NC_014960.1"/>
</dbReference>
<name>E8N3J8_ANATU</name>
<organism evidence="1 2">
    <name type="scientific">Anaerolinea thermophila (strain DSM 14523 / JCM 11388 / NBRC 100420 / UNI-1)</name>
    <dbReference type="NCBI Taxonomy" id="926569"/>
    <lineage>
        <taxon>Bacteria</taxon>
        <taxon>Bacillati</taxon>
        <taxon>Chloroflexota</taxon>
        <taxon>Anaerolineae</taxon>
        <taxon>Anaerolineales</taxon>
        <taxon>Anaerolineaceae</taxon>
        <taxon>Anaerolinea</taxon>
    </lineage>
</organism>
<dbReference type="Proteomes" id="UP000008922">
    <property type="component" value="Chromosome"/>
</dbReference>
<accession>E8N3J8</accession>
<dbReference type="Pfam" id="PF01986">
    <property type="entry name" value="DUF123"/>
    <property type="match status" value="1"/>
</dbReference>
<protein>
    <recommendedName>
        <fullName evidence="3">GIY-YIG domain-containing protein</fullName>
    </recommendedName>
</protein>
<dbReference type="HOGENOM" id="CLU_115699_0_1_0"/>
<sequence>MIPANPFPEEPGTYFLAYHLRASGEYRIGRFASAFLPEGIYFYTGSAWTRGGLCARLSYHLRLPEHPHWHLDWLKPHLNLLGAGWQVEVRAECQWAQALIAHPQASVPIPGFGASDCRQHCPAHWVFFGTMGGHHAWRKIVEETLAQLLDAPSGFWSGDIAGSMDESPGAGSSGAG</sequence>
<reference evidence="1 2" key="1">
    <citation type="submission" date="2010-12" db="EMBL/GenBank/DDBJ databases">
        <title>Whole genome sequence of Anaerolinea thermophila UNI-1.</title>
        <authorList>
            <person name="Narita-Yamada S."/>
            <person name="Kishi E."/>
            <person name="Watanabe Y."/>
            <person name="Takasaki K."/>
            <person name="Ankai A."/>
            <person name="Oguchi A."/>
            <person name="Fukui S."/>
            <person name="Takahashi M."/>
            <person name="Yashiro I."/>
            <person name="Hosoyama A."/>
            <person name="Sekiguchi Y."/>
            <person name="Hanada S."/>
            <person name="Fujita N."/>
        </authorList>
    </citation>
    <scope>NUCLEOTIDE SEQUENCE [LARGE SCALE GENOMIC DNA]</scope>
    <source>
        <strain evidence="2">DSM 14523 / JCM 11388 / NBRC 100420 / UNI-1</strain>
    </source>
</reference>
<dbReference type="OrthoDB" id="9802365at2"/>
<dbReference type="PANTHER" id="PTHR37460">
    <property type="entry name" value="ENDONUCLEASE III"/>
    <property type="match status" value="1"/>
</dbReference>
<dbReference type="InParanoid" id="E8N3J8"/>
<evidence type="ECO:0008006" key="3">
    <source>
        <dbReference type="Google" id="ProtNLM"/>
    </source>
</evidence>
<dbReference type="EMBL" id="AP012029">
    <property type="protein sequence ID" value="BAJ63012.1"/>
    <property type="molecule type" value="Genomic_DNA"/>
</dbReference>